<evidence type="ECO:0000256" key="5">
    <source>
        <dbReference type="ARBA" id="ARBA00022884"/>
    </source>
</evidence>
<dbReference type="Gene3D" id="3.30.760.10">
    <property type="entry name" value="RNA Cap, Translation Initiation Factor Eif4e"/>
    <property type="match status" value="1"/>
</dbReference>
<evidence type="ECO:0000256" key="8">
    <source>
        <dbReference type="RuleBase" id="RU004374"/>
    </source>
</evidence>
<proteinExistence type="inferred from homology"/>
<name>B0YBW4_ASPFC</name>
<evidence type="ECO:0000256" key="1">
    <source>
        <dbReference type="ARBA" id="ARBA00003021"/>
    </source>
</evidence>
<evidence type="ECO:0000256" key="7">
    <source>
        <dbReference type="ARBA" id="ARBA00062860"/>
    </source>
</evidence>
<dbReference type="Proteomes" id="UP000001699">
    <property type="component" value="Unassembled WGS sequence"/>
</dbReference>
<keyword evidence="5 8" id="KW-0694">RNA-binding</keyword>
<organism evidence="10 11">
    <name type="scientific">Aspergillus fumigatus (strain CBS 144.89 / FGSC A1163 / CEA10)</name>
    <name type="common">Neosartorya fumigata</name>
    <dbReference type="NCBI Taxonomy" id="451804"/>
    <lineage>
        <taxon>Eukaryota</taxon>
        <taxon>Fungi</taxon>
        <taxon>Dikarya</taxon>
        <taxon>Ascomycota</taxon>
        <taxon>Pezizomycotina</taxon>
        <taxon>Eurotiomycetes</taxon>
        <taxon>Eurotiomycetidae</taxon>
        <taxon>Eurotiales</taxon>
        <taxon>Aspergillaceae</taxon>
        <taxon>Aspergillus</taxon>
        <taxon>Aspergillus subgen. Fumigati</taxon>
    </lineage>
</organism>
<dbReference type="GO" id="GO:0016281">
    <property type="term" value="C:eukaryotic translation initiation factor 4F complex"/>
    <property type="evidence" value="ECO:0007669"/>
    <property type="project" value="TreeGrafter"/>
</dbReference>
<dbReference type="PANTHER" id="PTHR11960">
    <property type="entry name" value="EUKARYOTIC TRANSLATION INITIATION FACTOR 4E RELATED"/>
    <property type="match status" value="1"/>
</dbReference>
<dbReference type="EMBL" id="DS499601">
    <property type="protein sequence ID" value="EDP48095.1"/>
    <property type="molecule type" value="Genomic_DNA"/>
</dbReference>
<dbReference type="GO" id="GO:0006417">
    <property type="term" value="P:regulation of translation"/>
    <property type="evidence" value="ECO:0007669"/>
    <property type="project" value="UniProtKB-KW"/>
</dbReference>
<evidence type="ECO:0000313" key="11">
    <source>
        <dbReference type="Proteomes" id="UP000001699"/>
    </source>
</evidence>
<keyword evidence="4" id="KW-0810">Translation regulation</keyword>
<evidence type="ECO:0000256" key="9">
    <source>
        <dbReference type="SAM" id="MobiDB-lite"/>
    </source>
</evidence>
<feature type="compositionally biased region" description="Basic and acidic residues" evidence="9">
    <location>
        <begin position="23"/>
        <end position="33"/>
    </location>
</feature>
<evidence type="ECO:0000256" key="3">
    <source>
        <dbReference type="ARBA" id="ARBA00022540"/>
    </source>
</evidence>
<dbReference type="Pfam" id="PF01652">
    <property type="entry name" value="IF4E"/>
    <property type="match status" value="1"/>
</dbReference>
<comment type="function">
    <text evidence="1">Recognizes and binds the 7-methylguanosine-containing mRNA cap during an early step in the initiation of protein synthesis and facilitates ribosome binding by inducing the unwinding of the mRNAs secondary structures.</text>
</comment>
<dbReference type="PROSITE" id="PS00813">
    <property type="entry name" value="IF4E"/>
    <property type="match status" value="1"/>
</dbReference>
<evidence type="ECO:0000256" key="2">
    <source>
        <dbReference type="ARBA" id="ARBA00009860"/>
    </source>
</evidence>
<evidence type="ECO:0000313" key="10">
    <source>
        <dbReference type="EMBL" id="EDP48095.1"/>
    </source>
</evidence>
<dbReference type="AlphaFoldDB" id="B0YBW4"/>
<dbReference type="SUPFAM" id="SSF55418">
    <property type="entry name" value="eIF4e-like"/>
    <property type="match status" value="1"/>
</dbReference>
<accession>B0YBW4</accession>
<dbReference type="GO" id="GO:0000340">
    <property type="term" value="F:RNA 7-methylguanosine cap binding"/>
    <property type="evidence" value="ECO:0007669"/>
    <property type="project" value="TreeGrafter"/>
</dbReference>
<keyword evidence="11" id="KW-1185">Reference proteome</keyword>
<feature type="region of interest" description="Disordered" evidence="9">
    <location>
        <begin position="1"/>
        <end position="37"/>
    </location>
</feature>
<comment type="subunit">
    <text evidence="7">eIF4F is a multi-subunit complex, the composition of which varies with external and internal environmental conditions. It is composed of at least eIF4A, eIF4E and eIF4G. eIF4E is also known to interact with other partners.</text>
</comment>
<dbReference type="PhylomeDB" id="B0YBW4"/>
<keyword evidence="6 8" id="KW-0648">Protein biosynthesis</keyword>
<dbReference type="OrthoDB" id="590761at2759"/>
<dbReference type="InterPro" id="IPR023398">
    <property type="entry name" value="TIF_eIF4e-like"/>
</dbReference>
<sequence length="268" mass="30131">MAEVAENGPVPVNNENTAPGAATEEKEQTEKTEQTNGDAVTVFHDPENFNVKHPLMHEWTLWFTKPPSGKVRAIAIDIRVDSLTLFDLQGDNWNDLLKEVVTFNSVEEFWGIYNNITPTSELGLKADYHLFKKGIRPEWEDPQNKHGGKWSYSFKDKRSVPIDDLWLHAQLAAIGETLENDGDNEVMGVVVNVRKGFYRVGLWTRTVGKSIPGDKNGRTPAQGKEILENIGRRFKEVLRLKEADVVEFSGHTDSAHSGSTRAKAKYTV</sequence>
<comment type="similarity">
    <text evidence="2 8">Belongs to the eukaryotic initiation factor 4E family.</text>
</comment>
<dbReference type="InterPro" id="IPR019770">
    <property type="entry name" value="TIF_eIF_4E_CS"/>
</dbReference>
<gene>
    <name evidence="10" type="ORF">AFUB_088050</name>
</gene>
<protein>
    <submittedName>
        <fullName evidence="10">Cap binding protein</fullName>
    </submittedName>
</protein>
<evidence type="ECO:0000256" key="4">
    <source>
        <dbReference type="ARBA" id="ARBA00022845"/>
    </source>
</evidence>
<dbReference type="InterPro" id="IPR001040">
    <property type="entry name" value="TIF_eIF_4E"/>
</dbReference>
<dbReference type="PANTHER" id="PTHR11960:SF8">
    <property type="entry name" value="EUKARYOTIC TRANSLATION INITIATION FACTOR 4E1-RELATED"/>
    <property type="match status" value="1"/>
</dbReference>
<keyword evidence="3 8" id="KW-0396">Initiation factor</keyword>
<dbReference type="HOGENOM" id="CLU_043552_2_2_1"/>
<reference evidence="10 11" key="1">
    <citation type="journal article" date="2008" name="PLoS Genet.">
        <title>Genomic islands in the pathogenic filamentous fungus Aspergillus fumigatus.</title>
        <authorList>
            <person name="Fedorova N.D."/>
            <person name="Khaldi N."/>
            <person name="Joardar V.S."/>
            <person name="Maiti R."/>
            <person name="Amedeo P."/>
            <person name="Anderson M.J."/>
            <person name="Crabtree J."/>
            <person name="Silva J.C."/>
            <person name="Badger J.H."/>
            <person name="Albarraq A."/>
            <person name="Angiuoli S."/>
            <person name="Bussey H."/>
            <person name="Bowyer P."/>
            <person name="Cotty P.J."/>
            <person name="Dyer P.S."/>
            <person name="Egan A."/>
            <person name="Galens K."/>
            <person name="Fraser-Liggett C.M."/>
            <person name="Haas B.J."/>
            <person name="Inman J.M."/>
            <person name="Kent R."/>
            <person name="Lemieux S."/>
            <person name="Malavazi I."/>
            <person name="Orvis J."/>
            <person name="Roemer T."/>
            <person name="Ronning C.M."/>
            <person name="Sundaram J.P."/>
            <person name="Sutton G."/>
            <person name="Turner G."/>
            <person name="Venter J.C."/>
            <person name="White O.R."/>
            <person name="Whitty B.R."/>
            <person name="Youngman P."/>
            <person name="Wolfe K.H."/>
            <person name="Goldman G.H."/>
            <person name="Wortman J.R."/>
            <person name="Jiang B."/>
            <person name="Denning D.W."/>
            <person name="Nierman W.C."/>
        </authorList>
    </citation>
    <scope>NUCLEOTIDE SEQUENCE [LARGE SCALE GENOMIC DNA]</scope>
    <source>
        <strain evidence="11">CBS 144.89 / FGSC A1163 / CEA10</strain>
    </source>
</reference>
<evidence type="ECO:0000256" key="6">
    <source>
        <dbReference type="ARBA" id="ARBA00022917"/>
    </source>
</evidence>
<dbReference type="FunFam" id="3.30.760.10:FF:000004">
    <property type="entry name" value="Eukaryotic translation initiation factor 4E-1"/>
    <property type="match status" value="1"/>
</dbReference>
<dbReference type="GO" id="GO:0003743">
    <property type="term" value="F:translation initiation factor activity"/>
    <property type="evidence" value="ECO:0007669"/>
    <property type="project" value="UniProtKB-KW"/>
</dbReference>